<accession>A0A8S5M6T9</accession>
<sequence>MQSDSQRRATAKWQAENMTNVAARVRREVAEEFKAAAKEDGTTPNELLRGWIGKYINKEVSDMKTEQIQALATIFAICRKATNTRSQSDIDNAQRFPVKWATIMVRKLHAMGKATEDIDREIAEQYGKIDIETFTANFDKCLTLEQQGVWSIAYFKEMMR</sequence>
<name>A0A8S5M6T9_9CAUD</name>
<evidence type="ECO:0000313" key="1">
    <source>
        <dbReference type="EMBL" id="DAD77942.1"/>
    </source>
</evidence>
<organism evidence="1">
    <name type="scientific">Siphoviridae sp. ctHDv29</name>
    <dbReference type="NCBI Taxonomy" id="2826228"/>
    <lineage>
        <taxon>Viruses</taxon>
        <taxon>Duplodnaviria</taxon>
        <taxon>Heunggongvirae</taxon>
        <taxon>Uroviricota</taxon>
        <taxon>Caudoviricetes</taxon>
    </lineage>
</organism>
<protein>
    <submittedName>
        <fullName evidence="1">Antitoxin</fullName>
    </submittedName>
</protein>
<proteinExistence type="predicted"/>
<dbReference type="EMBL" id="BK014836">
    <property type="protein sequence ID" value="DAD77942.1"/>
    <property type="molecule type" value="Genomic_DNA"/>
</dbReference>
<reference evidence="1" key="1">
    <citation type="journal article" date="2021" name="Proc. Natl. Acad. Sci. U.S.A.">
        <title>A Catalog of Tens of Thousands of Viruses from Human Metagenomes Reveals Hidden Associations with Chronic Diseases.</title>
        <authorList>
            <person name="Tisza M.J."/>
            <person name="Buck C.B."/>
        </authorList>
    </citation>
    <scope>NUCLEOTIDE SEQUENCE</scope>
    <source>
        <strain evidence="1">CtHDv29</strain>
    </source>
</reference>